<feature type="compositionally biased region" description="Polar residues" evidence="1">
    <location>
        <begin position="134"/>
        <end position="146"/>
    </location>
</feature>
<dbReference type="EMBL" id="LGRN01000324">
    <property type="protein sequence ID" value="OJD13201.1"/>
    <property type="molecule type" value="Genomic_DNA"/>
</dbReference>
<proteinExistence type="predicted"/>
<sequence length="146" mass="16629">MSENVTSTVLNTKEITKDNRRPTNKNKKSTSLVLGLIDALRVIKARRKTKLLIQNPRFLNDALVSSTLSTLRHGDTGWSTRAHSRVATATMNRVKDLKIRRNEQPETKLRENRQKISRAKSQRLKKRASKDRNISSQAKPQGITKS</sequence>
<evidence type="ECO:0000313" key="2">
    <source>
        <dbReference type="EMBL" id="OJD13201.1"/>
    </source>
</evidence>
<comment type="caution">
    <text evidence="2">The sequence shown here is derived from an EMBL/GenBank/DDBJ whole genome shotgun (WGS) entry which is preliminary data.</text>
</comment>
<organism evidence="2 3">
    <name type="scientific">Emergomyces pasteurianus Ep9510</name>
    <dbReference type="NCBI Taxonomy" id="1447872"/>
    <lineage>
        <taxon>Eukaryota</taxon>
        <taxon>Fungi</taxon>
        <taxon>Dikarya</taxon>
        <taxon>Ascomycota</taxon>
        <taxon>Pezizomycotina</taxon>
        <taxon>Eurotiomycetes</taxon>
        <taxon>Eurotiomycetidae</taxon>
        <taxon>Onygenales</taxon>
        <taxon>Ajellomycetaceae</taxon>
        <taxon>Emergomyces</taxon>
    </lineage>
</organism>
<feature type="region of interest" description="Disordered" evidence="1">
    <location>
        <begin position="72"/>
        <end position="146"/>
    </location>
</feature>
<feature type="compositionally biased region" description="Polar residues" evidence="1">
    <location>
        <begin position="1"/>
        <end position="13"/>
    </location>
</feature>
<feature type="compositionally biased region" description="Basic and acidic residues" evidence="1">
    <location>
        <begin position="93"/>
        <end position="114"/>
    </location>
</feature>
<keyword evidence="3" id="KW-1185">Reference proteome</keyword>
<dbReference type="OrthoDB" id="10503337at2759"/>
<evidence type="ECO:0000313" key="3">
    <source>
        <dbReference type="Proteomes" id="UP000182235"/>
    </source>
</evidence>
<feature type="region of interest" description="Disordered" evidence="1">
    <location>
        <begin position="1"/>
        <end position="27"/>
    </location>
</feature>
<accession>A0A1J9P9D4</accession>
<dbReference type="Proteomes" id="UP000182235">
    <property type="component" value="Unassembled WGS sequence"/>
</dbReference>
<gene>
    <name evidence="2" type="ORF">AJ78_06319</name>
</gene>
<reference evidence="2 3" key="1">
    <citation type="submission" date="2015-07" db="EMBL/GenBank/DDBJ databases">
        <title>Emmonsia species relationships and genome sequence.</title>
        <authorList>
            <consortium name="The Broad Institute Genomics Platform"/>
            <person name="Cuomo C.A."/>
            <person name="Munoz J.F."/>
            <person name="Imamovic A."/>
            <person name="Priest M.E."/>
            <person name="Young S."/>
            <person name="Clay O.K."/>
            <person name="McEwen J.G."/>
        </authorList>
    </citation>
    <scope>NUCLEOTIDE SEQUENCE [LARGE SCALE GENOMIC DNA]</scope>
    <source>
        <strain evidence="2 3">UAMH 9510</strain>
    </source>
</reference>
<dbReference type="AlphaFoldDB" id="A0A1J9P9D4"/>
<feature type="compositionally biased region" description="Polar residues" evidence="1">
    <location>
        <begin position="77"/>
        <end position="91"/>
    </location>
</feature>
<protein>
    <submittedName>
        <fullName evidence="2">Uncharacterized protein</fullName>
    </submittedName>
</protein>
<dbReference type="VEuPathDB" id="FungiDB:AJ78_06319"/>
<evidence type="ECO:0000256" key="1">
    <source>
        <dbReference type="SAM" id="MobiDB-lite"/>
    </source>
</evidence>
<name>A0A1J9P9D4_9EURO</name>
<feature type="compositionally biased region" description="Basic residues" evidence="1">
    <location>
        <begin position="115"/>
        <end position="129"/>
    </location>
</feature>